<feature type="region of interest" description="Disordered" evidence="4">
    <location>
        <begin position="1"/>
        <end position="22"/>
    </location>
</feature>
<evidence type="ECO:0000256" key="2">
    <source>
        <dbReference type="ARBA" id="ARBA00022723"/>
    </source>
</evidence>
<evidence type="ECO:0000259" key="5">
    <source>
        <dbReference type="PROSITE" id="PS50048"/>
    </source>
</evidence>
<dbReference type="Pfam" id="PF00172">
    <property type="entry name" value="Zn_clus"/>
    <property type="match status" value="1"/>
</dbReference>
<evidence type="ECO:0000256" key="3">
    <source>
        <dbReference type="ARBA" id="ARBA00023242"/>
    </source>
</evidence>
<dbReference type="SMART" id="SM00906">
    <property type="entry name" value="Fungal_trans"/>
    <property type="match status" value="1"/>
</dbReference>
<sequence length="794" mass="88004">MEMMDDVSGPARPAGAAADTPPKRSRVLLSCAPCRVSKLKCDRAVPCTNCLKKSRVDLCKYAPKPVKNRPPKSMAARLKRLEGMVREMLDEDGNVRDPSSERTAVGEDIDSDGDGEAGRFASSASGGQVIRGAGARGGNTTYVGATHFMAMLGDIEDLKSYFDHEEVNQEMSGDSPENFTEGDSPVMLIGDRTSPRSRQEFLDLLPPKHIADRLVMRYFNAHSASQHVVHKPTFGRLYNEFWANPTSPTIEMDFFALLYMVFALSIFFSNFMAPHELASDNVPLTPIQRFRQYRAAAGSALTSSSRDGLHGFSPPGPLTCAPLILYVEADFLINRTSQMNCYLLSSVCIRIMLKMGLHRDPTKLPGSPLTPFEAEMGRRMWNLAIQIDLMVAFHLGLPSMIHGIESDTLPPRNLMDEDFDETTKELPPGRPDTEYTHMTYPTYKAGICKLFGLVARQAHALTDPTYDEVMDLDSQLAAKFDAMPAFMKVRPLEECVTDPPYQVVQRFGIAALYHKAICVLHRRYLVEKGYRKEHDYSRRKCLLAALALLQYQNTVFEAARPGGMLSQNGWFVSSLAMHDLLLAAMVVYLVIQNDHYTEPGGDFDCARKDTVLPSKTQLIEALKRSYHIWTEVAVVAPEVKKAPEVLAVMYRKIEKSRAAKGESIPVLDEVPRPQASGPTCYHPSLDSLSINVSSVPDQSTSNTSLKGQPELSKYGFTRGPVTAEPSMETTWVPEATDAMETIDWTSLERAIRANATFGPSSGADQWMGDDSSFGYSSINFMESDFTSGSYHQGP</sequence>
<dbReference type="PROSITE" id="PS00463">
    <property type="entry name" value="ZN2_CY6_FUNGAL_1"/>
    <property type="match status" value="1"/>
</dbReference>
<accession>A0ABR4E477</accession>
<gene>
    <name evidence="6" type="ORF">FJTKL_00102</name>
</gene>
<dbReference type="SMART" id="SM00066">
    <property type="entry name" value="GAL4"/>
    <property type="match status" value="1"/>
</dbReference>
<dbReference type="Proteomes" id="UP001600888">
    <property type="component" value="Unassembled WGS sequence"/>
</dbReference>
<dbReference type="EMBL" id="JBAWTH010000102">
    <property type="protein sequence ID" value="KAL2277236.1"/>
    <property type="molecule type" value="Genomic_DNA"/>
</dbReference>
<name>A0ABR4E477_9PEZI</name>
<evidence type="ECO:0000313" key="6">
    <source>
        <dbReference type="EMBL" id="KAL2277236.1"/>
    </source>
</evidence>
<keyword evidence="7" id="KW-1185">Reference proteome</keyword>
<dbReference type="Pfam" id="PF04082">
    <property type="entry name" value="Fungal_trans"/>
    <property type="match status" value="1"/>
</dbReference>
<dbReference type="CDD" id="cd00067">
    <property type="entry name" value="GAL4"/>
    <property type="match status" value="1"/>
</dbReference>
<feature type="region of interest" description="Disordered" evidence="4">
    <location>
        <begin position="91"/>
        <end position="136"/>
    </location>
</feature>
<dbReference type="SUPFAM" id="SSF57701">
    <property type="entry name" value="Zn2/Cys6 DNA-binding domain"/>
    <property type="match status" value="1"/>
</dbReference>
<dbReference type="InterPro" id="IPR007219">
    <property type="entry name" value="XnlR_reg_dom"/>
</dbReference>
<dbReference type="CDD" id="cd12148">
    <property type="entry name" value="fungal_TF_MHR"/>
    <property type="match status" value="1"/>
</dbReference>
<comment type="caution">
    <text evidence="6">The sequence shown here is derived from an EMBL/GenBank/DDBJ whole genome shotgun (WGS) entry which is preliminary data.</text>
</comment>
<dbReference type="PANTHER" id="PTHR31001">
    <property type="entry name" value="UNCHARACTERIZED TRANSCRIPTIONAL REGULATORY PROTEIN"/>
    <property type="match status" value="1"/>
</dbReference>
<feature type="compositionally biased region" description="Polar residues" evidence="4">
    <location>
        <begin position="694"/>
        <end position="706"/>
    </location>
</feature>
<feature type="domain" description="Zn(2)-C6 fungal-type" evidence="5">
    <location>
        <begin position="30"/>
        <end position="61"/>
    </location>
</feature>
<evidence type="ECO:0000256" key="1">
    <source>
        <dbReference type="ARBA" id="ARBA00004123"/>
    </source>
</evidence>
<evidence type="ECO:0000313" key="7">
    <source>
        <dbReference type="Proteomes" id="UP001600888"/>
    </source>
</evidence>
<keyword evidence="3" id="KW-0539">Nucleus</keyword>
<dbReference type="PANTHER" id="PTHR31001:SF49">
    <property type="entry name" value="ZN(II)2CYS6 TRANSCRIPTION FACTOR (EUROFUNG)"/>
    <property type="match status" value="1"/>
</dbReference>
<feature type="compositionally biased region" description="Basic and acidic residues" evidence="4">
    <location>
        <begin position="91"/>
        <end position="100"/>
    </location>
</feature>
<comment type="subcellular location">
    <subcellularLocation>
        <location evidence="1">Nucleus</location>
    </subcellularLocation>
</comment>
<dbReference type="InterPro" id="IPR001138">
    <property type="entry name" value="Zn2Cys6_DnaBD"/>
</dbReference>
<dbReference type="InterPro" id="IPR036864">
    <property type="entry name" value="Zn2-C6_fun-type_DNA-bd_sf"/>
</dbReference>
<dbReference type="InterPro" id="IPR050613">
    <property type="entry name" value="Sec_Metabolite_Reg"/>
</dbReference>
<organism evidence="6 7">
    <name type="scientific">Diaporthe vaccinii</name>
    <dbReference type="NCBI Taxonomy" id="105482"/>
    <lineage>
        <taxon>Eukaryota</taxon>
        <taxon>Fungi</taxon>
        <taxon>Dikarya</taxon>
        <taxon>Ascomycota</taxon>
        <taxon>Pezizomycotina</taxon>
        <taxon>Sordariomycetes</taxon>
        <taxon>Sordariomycetidae</taxon>
        <taxon>Diaporthales</taxon>
        <taxon>Diaporthaceae</taxon>
        <taxon>Diaporthe</taxon>
        <taxon>Diaporthe eres species complex</taxon>
    </lineage>
</organism>
<evidence type="ECO:0000256" key="4">
    <source>
        <dbReference type="SAM" id="MobiDB-lite"/>
    </source>
</evidence>
<dbReference type="PROSITE" id="PS50048">
    <property type="entry name" value="ZN2_CY6_FUNGAL_2"/>
    <property type="match status" value="1"/>
</dbReference>
<dbReference type="Gene3D" id="4.10.240.10">
    <property type="entry name" value="Zn(2)-C6 fungal-type DNA-binding domain"/>
    <property type="match status" value="1"/>
</dbReference>
<protein>
    <recommendedName>
        <fullName evidence="5">Zn(2)-C6 fungal-type domain-containing protein</fullName>
    </recommendedName>
</protein>
<feature type="region of interest" description="Disordered" evidence="4">
    <location>
        <begin position="661"/>
        <end position="681"/>
    </location>
</feature>
<keyword evidence="2" id="KW-0479">Metal-binding</keyword>
<feature type="region of interest" description="Disordered" evidence="4">
    <location>
        <begin position="694"/>
        <end position="713"/>
    </location>
</feature>
<proteinExistence type="predicted"/>
<reference evidence="6 7" key="1">
    <citation type="submission" date="2024-03" db="EMBL/GenBank/DDBJ databases">
        <title>A high-quality draft genome sequence of Diaporthe vaccinii, a causative agent of upright dieback and viscid rot disease in cranberry plants.</title>
        <authorList>
            <person name="Sarrasin M."/>
            <person name="Lang B.F."/>
            <person name="Burger G."/>
        </authorList>
    </citation>
    <scope>NUCLEOTIDE SEQUENCE [LARGE SCALE GENOMIC DNA]</scope>
    <source>
        <strain evidence="6 7">IS7</strain>
    </source>
</reference>